<dbReference type="EC" id="2.7.11.1" evidence="2"/>
<feature type="domain" description="Protein kinase" evidence="14">
    <location>
        <begin position="193"/>
        <end position="493"/>
    </location>
</feature>
<keyword evidence="9 13" id="KW-0067">ATP-binding</keyword>
<dbReference type="GO" id="GO:0005524">
    <property type="term" value="F:ATP binding"/>
    <property type="evidence" value="ECO:0007669"/>
    <property type="project" value="UniProtKB-UniRule"/>
</dbReference>
<evidence type="ECO:0000256" key="12">
    <source>
        <dbReference type="ARBA" id="ARBA00063228"/>
    </source>
</evidence>
<organism evidence="15 16">
    <name type="scientific">Crotalaria pallida</name>
    <name type="common">Smooth rattlebox</name>
    <name type="synonym">Crotalaria striata</name>
    <dbReference type="NCBI Taxonomy" id="3830"/>
    <lineage>
        <taxon>Eukaryota</taxon>
        <taxon>Viridiplantae</taxon>
        <taxon>Streptophyta</taxon>
        <taxon>Embryophyta</taxon>
        <taxon>Tracheophyta</taxon>
        <taxon>Spermatophyta</taxon>
        <taxon>Magnoliopsida</taxon>
        <taxon>eudicotyledons</taxon>
        <taxon>Gunneridae</taxon>
        <taxon>Pentapetalae</taxon>
        <taxon>rosids</taxon>
        <taxon>fabids</taxon>
        <taxon>Fabales</taxon>
        <taxon>Fabaceae</taxon>
        <taxon>Papilionoideae</taxon>
        <taxon>50 kb inversion clade</taxon>
        <taxon>genistoids sensu lato</taxon>
        <taxon>core genistoids</taxon>
        <taxon>Crotalarieae</taxon>
        <taxon>Crotalaria</taxon>
    </lineage>
</organism>
<name>A0AAN9I9Z7_CROPI</name>
<dbReference type="InterPro" id="IPR046958">
    <property type="entry name" value="RBK1/2/STUNTED"/>
</dbReference>
<evidence type="ECO:0000256" key="5">
    <source>
        <dbReference type="ARBA" id="ARBA00022553"/>
    </source>
</evidence>
<comment type="caution">
    <text evidence="15">The sequence shown here is derived from an EMBL/GenBank/DDBJ whole genome shotgun (WGS) entry which is preliminary data.</text>
</comment>
<evidence type="ECO:0000256" key="1">
    <source>
        <dbReference type="ARBA" id="ARBA00004496"/>
    </source>
</evidence>
<evidence type="ECO:0000256" key="10">
    <source>
        <dbReference type="ARBA" id="ARBA00047899"/>
    </source>
</evidence>
<comment type="subunit">
    <text evidence="12">Interacts with ARAC5 and ARAC10.</text>
</comment>
<evidence type="ECO:0000256" key="13">
    <source>
        <dbReference type="PROSITE-ProRule" id="PRU10141"/>
    </source>
</evidence>
<evidence type="ECO:0000313" key="16">
    <source>
        <dbReference type="Proteomes" id="UP001372338"/>
    </source>
</evidence>
<dbReference type="PANTHER" id="PTHR47987:SF14">
    <property type="entry name" value="RECEPTOR-LIKE CYTOSOLIC SERINE_THREONINE-PROTEIN KINASE RBK2"/>
    <property type="match status" value="1"/>
</dbReference>
<dbReference type="Gene3D" id="3.30.200.20">
    <property type="entry name" value="Phosphorylase Kinase, domain 1"/>
    <property type="match status" value="1"/>
</dbReference>
<dbReference type="Pfam" id="PF07714">
    <property type="entry name" value="PK_Tyr_Ser-Thr"/>
    <property type="match status" value="1"/>
</dbReference>
<keyword evidence="3" id="KW-0963">Cytoplasm</keyword>
<keyword evidence="4" id="KW-0723">Serine/threonine-protein kinase</keyword>
<dbReference type="PANTHER" id="PTHR47987">
    <property type="entry name" value="OS08G0249100 PROTEIN"/>
    <property type="match status" value="1"/>
</dbReference>
<dbReference type="FunFam" id="1.10.510.10:FF:000335">
    <property type="entry name" value="receptor-like cytosolic serine/threonine-protein kinase RBK2"/>
    <property type="match status" value="1"/>
</dbReference>
<dbReference type="InterPro" id="IPR011009">
    <property type="entry name" value="Kinase-like_dom_sf"/>
</dbReference>
<comment type="catalytic activity">
    <reaction evidence="10">
        <text>L-threonyl-[protein] + ATP = O-phospho-L-threonyl-[protein] + ADP + H(+)</text>
        <dbReference type="Rhea" id="RHEA:46608"/>
        <dbReference type="Rhea" id="RHEA-COMP:11060"/>
        <dbReference type="Rhea" id="RHEA-COMP:11605"/>
        <dbReference type="ChEBI" id="CHEBI:15378"/>
        <dbReference type="ChEBI" id="CHEBI:30013"/>
        <dbReference type="ChEBI" id="CHEBI:30616"/>
        <dbReference type="ChEBI" id="CHEBI:61977"/>
        <dbReference type="ChEBI" id="CHEBI:456216"/>
        <dbReference type="EC" id="2.7.11.1"/>
    </reaction>
</comment>
<keyword evidence="7 13" id="KW-0547">Nucleotide-binding</keyword>
<dbReference type="GO" id="GO:0051020">
    <property type="term" value="F:GTPase binding"/>
    <property type="evidence" value="ECO:0007669"/>
    <property type="project" value="UniProtKB-ARBA"/>
</dbReference>
<feature type="binding site" evidence="13">
    <location>
        <position position="222"/>
    </location>
    <ligand>
        <name>ATP</name>
        <dbReference type="ChEBI" id="CHEBI:30616"/>
    </ligand>
</feature>
<evidence type="ECO:0000259" key="14">
    <source>
        <dbReference type="PROSITE" id="PS50011"/>
    </source>
</evidence>
<dbReference type="SMART" id="SM00220">
    <property type="entry name" value="S_TKc"/>
    <property type="match status" value="1"/>
</dbReference>
<dbReference type="SUPFAM" id="SSF56112">
    <property type="entry name" value="Protein kinase-like (PK-like)"/>
    <property type="match status" value="1"/>
</dbReference>
<dbReference type="InterPro" id="IPR017441">
    <property type="entry name" value="Protein_kinase_ATP_BS"/>
</dbReference>
<dbReference type="Gene3D" id="1.10.510.10">
    <property type="entry name" value="Transferase(Phosphotransferase) domain 1"/>
    <property type="match status" value="1"/>
</dbReference>
<dbReference type="FunFam" id="3.30.200.20:FF:000389">
    <property type="entry name" value="Receptor-like cytosolic serine/threonine-protein kinase RBK1"/>
    <property type="match status" value="1"/>
</dbReference>
<evidence type="ECO:0000256" key="9">
    <source>
        <dbReference type="ARBA" id="ARBA00022840"/>
    </source>
</evidence>
<keyword evidence="6" id="KW-0808">Transferase</keyword>
<gene>
    <name evidence="15" type="ORF">RIF29_22013</name>
</gene>
<evidence type="ECO:0000256" key="4">
    <source>
        <dbReference type="ARBA" id="ARBA00022527"/>
    </source>
</evidence>
<evidence type="ECO:0000256" key="7">
    <source>
        <dbReference type="ARBA" id="ARBA00022741"/>
    </source>
</evidence>
<dbReference type="InterPro" id="IPR000719">
    <property type="entry name" value="Prot_kinase_dom"/>
</dbReference>
<evidence type="ECO:0000256" key="11">
    <source>
        <dbReference type="ARBA" id="ARBA00048679"/>
    </source>
</evidence>
<keyword evidence="5" id="KW-0597">Phosphoprotein</keyword>
<proteinExistence type="predicted"/>
<evidence type="ECO:0000256" key="2">
    <source>
        <dbReference type="ARBA" id="ARBA00012513"/>
    </source>
</evidence>
<reference evidence="15 16" key="1">
    <citation type="submission" date="2024-01" db="EMBL/GenBank/DDBJ databases">
        <title>The genomes of 5 underutilized Papilionoideae crops provide insights into root nodulation and disease resistanc.</title>
        <authorList>
            <person name="Yuan L."/>
        </authorList>
    </citation>
    <scope>NUCLEOTIDE SEQUENCE [LARGE SCALE GENOMIC DNA]</scope>
    <source>
        <strain evidence="15">ZHUSHIDOU_FW_LH</strain>
        <tissue evidence="15">Leaf</tissue>
    </source>
</reference>
<dbReference type="Proteomes" id="UP001372338">
    <property type="component" value="Unassembled WGS sequence"/>
</dbReference>
<accession>A0AAN9I9Z7</accession>
<dbReference type="InterPro" id="IPR001245">
    <property type="entry name" value="Ser-Thr/Tyr_kinase_cat_dom"/>
</dbReference>
<dbReference type="GO" id="GO:0004674">
    <property type="term" value="F:protein serine/threonine kinase activity"/>
    <property type="evidence" value="ECO:0007669"/>
    <property type="project" value="UniProtKB-KW"/>
</dbReference>
<dbReference type="PROSITE" id="PS00108">
    <property type="entry name" value="PROTEIN_KINASE_ST"/>
    <property type="match status" value="1"/>
</dbReference>
<evidence type="ECO:0000313" key="15">
    <source>
        <dbReference type="EMBL" id="KAK7269290.1"/>
    </source>
</evidence>
<evidence type="ECO:0000256" key="6">
    <source>
        <dbReference type="ARBA" id="ARBA00022679"/>
    </source>
</evidence>
<sequence>MASDGDSTLISYCLWHRPSCDHVSLRAECSSLSRLYVIRRGYSINKNPRVNKKSADFPPTFRIIGYTFNFHFHYIDLRHFDLEKEKEDEASPRGVLEACIRDFDYEHQPPEPETSCSSSKAQSHWGKFLKLWRKKSLKRMPSLQSLHPIGVPKIPKWKSKSSRENHALNNLCNFRSSLVTFSLSELRSATDNFSHENIIGRGGFADVYKGRLQDGQLVAVKKLNKGSTEEMIAGFLSELGVIAHVDHPNTAKLIGCGVEGGMNLVFELSTLGSLGSLLHGPDKYKLDWSRRHKIALGIADGLLYLHENCHRRIIHRDIKSENILLTENFEPQICDFGLAKWLPEEWTHHNVSKFEGTFGYFAPEYCMHGIVDEKTDVYSFGVLLLEIITGHPALDHLQHSVVLWAKPLLDTNNIEELVDPSLGGDYDQEQIVHVVLTASLCIEQSPILRPRMSQVVTLLRGDKCAMGSKKAAYQRRPYHRTYSEELLDVQEYNSTRYLRDLNRMKQVALGLENQGCHI</sequence>
<keyword evidence="8" id="KW-0418">Kinase</keyword>
<dbReference type="AlphaFoldDB" id="A0AAN9I9Z7"/>
<keyword evidence="16" id="KW-1185">Reference proteome</keyword>
<comment type="catalytic activity">
    <reaction evidence="11">
        <text>L-seryl-[protein] + ATP = O-phospho-L-seryl-[protein] + ADP + H(+)</text>
        <dbReference type="Rhea" id="RHEA:17989"/>
        <dbReference type="Rhea" id="RHEA-COMP:9863"/>
        <dbReference type="Rhea" id="RHEA-COMP:11604"/>
        <dbReference type="ChEBI" id="CHEBI:15378"/>
        <dbReference type="ChEBI" id="CHEBI:29999"/>
        <dbReference type="ChEBI" id="CHEBI:30616"/>
        <dbReference type="ChEBI" id="CHEBI:83421"/>
        <dbReference type="ChEBI" id="CHEBI:456216"/>
        <dbReference type="EC" id="2.7.11.1"/>
    </reaction>
</comment>
<dbReference type="PROSITE" id="PS50011">
    <property type="entry name" value="PROTEIN_KINASE_DOM"/>
    <property type="match status" value="1"/>
</dbReference>
<protein>
    <recommendedName>
        <fullName evidence="2">non-specific serine/threonine protein kinase</fullName>
        <ecNumber evidence="2">2.7.11.1</ecNumber>
    </recommendedName>
</protein>
<evidence type="ECO:0000256" key="3">
    <source>
        <dbReference type="ARBA" id="ARBA00022490"/>
    </source>
</evidence>
<dbReference type="GO" id="GO:0005737">
    <property type="term" value="C:cytoplasm"/>
    <property type="evidence" value="ECO:0007669"/>
    <property type="project" value="UniProtKB-SubCell"/>
</dbReference>
<dbReference type="InterPro" id="IPR008271">
    <property type="entry name" value="Ser/Thr_kinase_AS"/>
</dbReference>
<comment type="subcellular location">
    <subcellularLocation>
        <location evidence="1">Cytoplasm</location>
    </subcellularLocation>
</comment>
<evidence type="ECO:0000256" key="8">
    <source>
        <dbReference type="ARBA" id="ARBA00022777"/>
    </source>
</evidence>
<dbReference type="PROSITE" id="PS00107">
    <property type="entry name" value="PROTEIN_KINASE_ATP"/>
    <property type="match status" value="1"/>
</dbReference>
<dbReference type="EMBL" id="JAYWIO010000004">
    <property type="protein sequence ID" value="KAK7269290.1"/>
    <property type="molecule type" value="Genomic_DNA"/>
</dbReference>